<gene>
    <name evidence="2" type="ORF">PAUR_a2120</name>
</gene>
<protein>
    <submittedName>
        <fullName evidence="2">Uncharacterized protein</fullName>
    </submittedName>
</protein>
<evidence type="ECO:0000256" key="1">
    <source>
        <dbReference type="SAM" id="Phobius"/>
    </source>
</evidence>
<keyword evidence="3" id="KW-1185">Reference proteome</keyword>
<dbReference type="EMBL" id="AQGV01000012">
    <property type="protein sequence ID" value="MBE0368503.1"/>
    <property type="molecule type" value="Genomic_DNA"/>
</dbReference>
<reference evidence="2 3" key="1">
    <citation type="submission" date="2015-03" db="EMBL/GenBank/DDBJ databases">
        <title>Genome sequence of Pseudoalteromonas aurantia.</title>
        <authorList>
            <person name="Xie B.-B."/>
            <person name="Rong J.-C."/>
            <person name="Qin Q.-L."/>
            <person name="Zhang Y.-Z."/>
        </authorList>
    </citation>
    <scope>NUCLEOTIDE SEQUENCE [LARGE SCALE GENOMIC DNA]</scope>
    <source>
        <strain evidence="2 3">208</strain>
    </source>
</reference>
<organism evidence="2 3">
    <name type="scientific">Pseudoalteromonas aurantia 208</name>
    <dbReference type="NCBI Taxonomy" id="1314867"/>
    <lineage>
        <taxon>Bacteria</taxon>
        <taxon>Pseudomonadati</taxon>
        <taxon>Pseudomonadota</taxon>
        <taxon>Gammaproteobacteria</taxon>
        <taxon>Alteromonadales</taxon>
        <taxon>Pseudoalteromonadaceae</taxon>
        <taxon>Pseudoalteromonas</taxon>
    </lineage>
</organism>
<evidence type="ECO:0000313" key="3">
    <source>
        <dbReference type="Proteomes" id="UP000615755"/>
    </source>
</evidence>
<feature type="transmembrane region" description="Helical" evidence="1">
    <location>
        <begin position="36"/>
        <end position="54"/>
    </location>
</feature>
<keyword evidence="1" id="KW-0472">Membrane</keyword>
<comment type="caution">
    <text evidence="2">The sequence shown here is derived from an EMBL/GenBank/DDBJ whole genome shotgun (WGS) entry which is preliminary data.</text>
</comment>
<keyword evidence="1" id="KW-1133">Transmembrane helix</keyword>
<dbReference type="Proteomes" id="UP000615755">
    <property type="component" value="Unassembled WGS sequence"/>
</dbReference>
<accession>A0ABR9EBZ4</accession>
<proteinExistence type="predicted"/>
<keyword evidence="1" id="KW-0812">Transmembrane</keyword>
<sequence>MNENGVEAQIKLDKLNKKLALENEFKNLRPSLRGSVLRLLSTIISLFFVVWLFPEVIDQPVSYVLLLLIFGTSAEIFHESRRINKRMDTLYRLLKNDA</sequence>
<evidence type="ECO:0000313" key="2">
    <source>
        <dbReference type="EMBL" id="MBE0368503.1"/>
    </source>
</evidence>
<dbReference type="RefSeq" id="WP_192507777.1">
    <property type="nucleotide sequence ID" value="NZ_AQGV01000012.1"/>
</dbReference>
<name>A0ABR9EBZ4_9GAMM</name>
<feature type="transmembrane region" description="Helical" evidence="1">
    <location>
        <begin position="60"/>
        <end position="77"/>
    </location>
</feature>